<sequence length="311" mass="36617">MEEVKGELFNSYFIRHTEKLGISPEAILELYSKNLIFIHYPDCKKTDPKTEDKESLNPDDYKDPIAKSNIKRFKDLSINGGIVWAEYYGENNIKIGIVPPNSEIKLIKCYKWKNEKYPNRKNKVAVIKAIQIRDVKEIEPGKLMNLRVAQPRQRTFGRWWAIKNKLYCIHYKKQLESNFSNLSSDEQEVVCQEFLRNQKLFPNIPQLNYLLLPPGRTMKDIDIYGLSNENKKIFAQVTYLEKPETKDFKNKVANLKRYSSSSNDNYLLFFSRCPELLKHGNILYIPINVVENWLKQPGQEYYLKLVYSQSL</sequence>
<comment type="caution">
    <text evidence="1">The sequence shown here is derived from an EMBL/GenBank/DDBJ whole genome shotgun (WGS) entry which is preliminary data.</text>
</comment>
<dbReference type="AlphaFoldDB" id="A0A1F7XAI8"/>
<evidence type="ECO:0000313" key="1">
    <source>
        <dbReference type="EMBL" id="OGM12040.1"/>
    </source>
</evidence>
<reference evidence="1 2" key="1">
    <citation type="journal article" date="2016" name="Nat. Commun.">
        <title>Thousands of microbial genomes shed light on interconnected biogeochemical processes in an aquifer system.</title>
        <authorList>
            <person name="Anantharaman K."/>
            <person name="Brown C.T."/>
            <person name="Hug L.A."/>
            <person name="Sharon I."/>
            <person name="Castelle C.J."/>
            <person name="Probst A.J."/>
            <person name="Thomas B.C."/>
            <person name="Singh A."/>
            <person name="Wilkins M.J."/>
            <person name="Karaoz U."/>
            <person name="Brodie E.L."/>
            <person name="Williams K.H."/>
            <person name="Hubbard S.S."/>
            <person name="Banfield J.F."/>
        </authorList>
    </citation>
    <scope>NUCLEOTIDE SEQUENCE [LARGE SCALE GENOMIC DNA]</scope>
</reference>
<accession>A0A1F7XAI8</accession>
<dbReference type="EMBL" id="MGFS01000004">
    <property type="protein sequence ID" value="OGM12040.1"/>
    <property type="molecule type" value="Genomic_DNA"/>
</dbReference>
<proteinExistence type="predicted"/>
<dbReference type="Proteomes" id="UP000177053">
    <property type="component" value="Unassembled WGS sequence"/>
</dbReference>
<name>A0A1F7XAI8_9BACT</name>
<gene>
    <name evidence="1" type="ORF">A2Z22_01905</name>
</gene>
<evidence type="ECO:0000313" key="2">
    <source>
        <dbReference type="Proteomes" id="UP000177053"/>
    </source>
</evidence>
<protein>
    <submittedName>
        <fullName evidence="1">Uncharacterized protein</fullName>
    </submittedName>
</protein>
<organism evidence="1 2">
    <name type="scientific">Candidatus Woesebacteria bacterium RBG_16_34_12</name>
    <dbReference type="NCBI Taxonomy" id="1802480"/>
    <lineage>
        <taxon>Bacteria</taxon>
        <taxon>Candidatus Woeseibacteriota</taxon>
    </lineage>
</organism>